<evidence type="ECO:0000256" key="2">
    <source>
        <dbReference type="ARBA" id="ARBA00022692"/>
    </source>
</evidence>
<evidence type="ECO:0000256" key="3">
    <source>
        <dbReference type="ARBA" id="ARBA00022989"/>
    </source>
</evidence>
<comment type="subcellular location">
    <subcellularLocation>
        <location evidence="1">Membrane</location>
    </subcellularLocation>
</comment>
<evidence type="ECO:0000256" key="9">
    <source>
        <dbReference type="ARBA" id="ARBA00043266"/>
    </source>
</evidence>
<keyword evidence="9" id="KW-0391">Immunity</keyword>
<dbReference type="SMART" id="SM00407">
    <property type="entry name" value="IGc1"/>
    <property type="match status" value="1"/>
</dbReference>
<dbReference type="InterPro" id="IPR013783">
    <property type="entry name" value="Ig-like_fold"/>
</dbReference>
<dbReference type="Pfam" id="PF07686">
    <property type="entry name" value="V-set"/>
    <property type="match status" value="1"/>
</dbReference>
<protein>
    <recommendedName>
        <fullName evidence="11">Ig-like domain-containing protein</fullName>
    </recommendedName>
</protein>
<proteinExistence type="predicted"/>
<evidence type="ECO:0000259" key="11">
    <source>
        <dbReference type="PROSITE" id="PS50835"/>
    </source>
</evidence>
<keyword evidence="3 10" id="KW-1133">Transmembrane helix</keyword>
<evidence type="ECO:0000256" key="6">
    <source>
        <dbReference type="ARBA" id="ARBA00023170"/>
    </source>
</evidence>
<dbReference type="FunFam" id="2.60.40.10:FF:001083">
    <property type="entry name" value="T cell receptor gamma constant 2"/>
    <property type="match status" value="1"/>
</dbReference>
<dbReference type="InterPro" id="IPR003599">
    <property type="entry name" value="Ig_sub"/>
</dbReference>
<dbReference type="InterPro" id="IPR007110">
    <property type="entry name" value="Ig-like_dom"/>
</dbReference>
<keyword evidence="13" id="KW-1185">Reference proteome</keyword>
<dbReference type="GO" id="GO:0002250">
    <property type="term" value="P:adaptive immune response"/>
    <property type="evidence" value="ECO:0007669"/>
    <property type="project" value="UniProtKB-KW"/>
</dbReference>
<dbReference type="PANTHER" id="PTHR19256">
    <property type="entry name" value="T-CELL RECEPTOR GAMMA CHAIN"/>
    <property type="match status" value="1"/>
</dbReference>
<dbReference type="Gene3D" id="2.60.40.10">
    <property type="entry name" value="Immunoglobulins"/>
    <property type="match status" value="2"/>
</dbReference>
<dbReference type="GO" id="GO:0042101">
    <property type="term" value="C:T cell receptor complex"/>
    <property type="evidence" value="ECO:0007669"/>
    <property type="project" value="UniProtKB-KW"/>
</dbReference>
<feature type="domain" description="Ig-like" evidence="11">
    <location>
        <begin position="178"/>
        <end position="273"/>
    </location>
</feature>
<dbReference type="Ensembl" id="ENSMICT00000059820.1">
    <property type="protein sequence ID" value="ENSMICP00000046472.1"/>
    <property type="gene ID" value="ENSMICG00000029905.2"/>
</dbReference>
<keyword evidence="5 10" id="KW-0472">Membrane</keyword>
<dbReference type="Proteomes" id="UP000694394">
    <property type="component" value="Chromosome 11"/>
</dbReference>
<comment type="subunit">
    <text evidence="8">Gamma-delta TR is a heterodimer composed of a gamma and delta chain; disulfide-linked. The gamma-delta TR is associated with the transmembrane signaling CD3 coreceptor proteins following the stoichiometry: a single gamma-delta TR heterodimer associates with one CD3D-CD3E heterodimer, one CD3G-CD3E heterodimer and one CD247 homodimer forming a stable octameric structure. Upon activation, gamma-delta TR complex associates with FCER1G to initiate intracellular signaling.</text>
</comment>
<dbReference type="EMBL" id="ABDC03015733">
    <property type="status" value="NOT_ANNOTATED_CDS"/>
    <property type="molecule type" value="Genomic_DNA"/>
</dbReference>
<evidence type="ECO:0000256" key="5">
    <source>
        <dbReference type="ARBA" id="ARBA00023136"/>
    </source>
</evidence>
<dbReference type="InterPro" id="IPR051117">
    <property type="entry name" value="TRG_var/const_region"/>
</dbReference>
<dbReference type="PROSITE" id="PS50835">
    <property type="entry name" value="IG_LIKE"/>
    <property type="match status" value="2"/>
</dbReference>
<name>A0A8C5Y6B5_MICMU</name>
<evidence type="ECO:0000256" key="8">
    <source>
        <dbReference type="ARBA" id="ARBA00038578"/>
    </source>
</evidence>
<dbReference type="InterPro" id="IPR003597">
    <property type="entry name" value="Ig_C1-set"/>
</dbReference>
<keyword evidence="6" id="KW-0675">Receptor</keyword>
<keyword evidence="7" id="KW-0393">Immunoglobulin domain</keyword>
<dbReference type="SUPFAM" id="SSF48726">
    <property type="entry name" value="Immunoglobulin"/>
    <property type="match status" value="2"/>
</dbReference>
<feature type="transmembrane region" description="Helical" evidence="10">
    <location>
        <begin position="33"/>
        <end position="57"/>
    </location>
</feature>
<organism evidence="12 13">
    <name type="scientific">Microcebus murinus</name>
    <name type="common">Gray mouse lemur</name>
    <name type="synonym">Lemur murinus</name>
    <dbReference type="NCBI Taxonomy" id="30608"/>
    <lineage>
        <taxon>Eukaryota</taxon>
        <taxon>Metazoa</taxon>
        <taxon>Chordata</taxon>
        <taxon>Craniata</taxon>
        <taxon>Vertebrata</taxon>
        <taxon>Euteleostomi</taxon>
        <taxon>Mammalia</taxon>
        <taxon>Eutheria</taxon>
        <taxon>Euarchontoglires</taxon>
        <taxon>Primates</taxon>
        <taxon>Strepsirrhini</taxon>
        <taxon>Lemuriformes</taxon>
        <taxon>Cheirogaleidae</taxon>
        <taxon>Microcebus</taxon>
    </lineage>
</organism>
<keyword evidence="9" id="KW-1279">T cell receptor</keyword>
<feature type="domain" description="Ig-like" evidence="11">
    <location>
        <begin position="69"/>
        <end position="160"/>
    </location>
</feature>
<dbReference type="PANTHER" id="PTHR19256:SF65">
    <property type="entry name" value="T CELL RECEPTOR GAMMA CONSTANT 1-RELATED"/>
    <property type="match status" value="1"/>
</dbReference>
<reference evidence="12" key="3">
    <citation type="submission" date="2025-09" db="UniProtKB">
        <authorList>
            <consortium name="Ensembl"/>
        </authorList>
    </citation>
    <scope>IDENTIFICATION</scope>
</reference>
<evidence type="ECO:0000256" key="4">
    <source>
        <dbReference type="ARBA" id="ARBA00023130"/>
    </source>
</evidence>
<keyword evidence="4" id="KW-1064">Adaptive immunity</keyword>
<evidence type="ECO:0000256" key="10">
    <source>
        <dbReference type="SAM" id="Phobius"/>
    </source>
</evidence>
<evidence type="ECO:0000313" key="12">
    <source>
        <dbReference type="Ensembl" id="ENSMICP00000046472.1"/>
    </source>
</evidence>
<dbReference type="GeneTree" id="ENSGT00940000153143"/>
<dbReference type="AlphaFoldDB" id="A0A8C5Y6B5"/>
<dbReference type="EMBL" id="ABDC03015734">
    <property type="status" value="NOT_ANNOTATED_CDS"/>
    <property type="molecule type" value="Genomic_DNA"/>
</dbReference>
<accession>A0A8C5Y6B5</accession>
<evidence type="ECO:0000256" key="7">
    <source>
        <dbReference type="ARBA" id="ARBA00023319"/>
    </source>
</evidence>
<dbReference type="Pfam" id="PF07654">
    <property type="entry name" value="C1-set"/>
    <property type="match status" value="1"/>
</dbReference>
<sequence length="337" mass="37790">MEWALALLLAFLLSGKYVVLINAHGVSLFCTLGAIIRISSLFFVLVLIAASQVSCNLEGRIKSIFRKTGSTVEISCDIKEGARYIHWYFFPEHMVPRRLLYYDTSSSSKYLDSETKADKYDGSKITDKSFKLHLKHLEASDSGVYYCAVWGQRTSIKTFSDATKLTVIPPDLDGAVSPKPTIFLPSIAETNLQKAGTHLCLLENFFPGDIKVYWKEKNGNKILESQQGDTMKTGITYTKLSWLTVPETSLDKEHLCVIKHESNKGGADQEILFPPVKKVVTDIPCLKDGKDALWLQLTNTSAYYTYLLLFLKSMVYFGIIAFSLVRRTTVCSSGKRS</sequence>
<dbReference type="SMART" id="SM00409">
    <property type="entry name" value="IG"/>
    <property type="match status" value="1"/>
</dbReference>
<reference evidence="12" key="2">
    <citation type="submission" date="2025-08" db="UniProtKB">
        <authorList>
            <consortium name="Ensembl"/>
        </authorList>
    </citation>
    <scope>IDENTIFICATION</scope>
</reference>
<dbReference type="InterPro" id="IPR013106">
    <property type="entry name" value="Ig_V-set"/>
</dbReference>
<feature type="transmembrane region" description="Helical" evidence="10">
    <location>
        <begin position="303"/>
        <end position="325"/>
    </location>
</feature>
<keyword evidence="2 10" id="KW-0812">Transmembrane</keyword>
<dbReference type="InterPro" id="IPR036179">
    <property type="entry name" value="Ig-like_dom_sf"/>
</dbReference>
<reference evidence="12" key="1">
    <citation type="submission" date="2016-12" db="EMBL/GenBank/DDBJ databases">
        <title>Mouse lemur reference genome and diversity panel.</title>
        <authorList>
            <person name="Harris R."/>
            <person name="Larsen P."/>
            <person name="Liu Y."/>
            <person name="Hughes D.S."/>
            <person name="Murali S."/>
            <person name="Raveendran M."/>
            <person name="Korchina V."/>
            <person name="Wang M."/>
            <person name="Jhangiani S."/>
            <person name="Bandaranaike D."/>
            <person name="Bellair M."/>
            <person name="Blankenburg K."/>
            <person name="Chao H."/>
            <person name="Dahdouli M."/>
            <person name="Dinh H."/>
            <person name="Doddapaneni H."/>
            <person name="English A."/>
            <person name="Firestine M."/>
            <person name="Gnanaolivu R."/>
            <person name="Gross S."/>
            <person name="Hernandez B."/>
            <person name="Javaid M."/>
            <person name="Jayaseelan J."/>
            <person name="Jones J."/>
            <person name="Khan Z."/>
            <person name="Kovar C."/>
            <person name="Kurapati P."/>
            <person name="Le B."/>
            <person name="Lee S."/>
            <person name="Li M."/>
            <person name="Mathew T."/>
            <person name="Narasimhan A."/>
            <person name="Ngo D."/>
            <person name="Nguyen L."/>
            <person name="Okwuonu G."/>
            <person name="Ongeri F."/>
            <person name="Osuji N."/>
            <person name="Pu L.-L."/>
            <person name="Puazo M."/>
            <person name="Quiroz J."/>
            <person name="Raj R."/>
            <person name="Rajbhandari K."/>
            <person name="Reid J.G."/>
            <person name="Santibanez J."/>
            <person name="Sexton D."/>
            <person name="Skinner E."/>
            <person name="Vee V."/>
            <person name="Weissenberger G."/>
            <person name="Wu Y."/>
            <person name="Xin Y."/>
            <person name="Han Y."/>
            <person name="Campbell C."/>
            <person name="Brown A."/>
            <person name="Sullivan B."/>
            <person name="Shelton J."/>
            <person name="Brown S."/>
            <person name="Dudchenko O."/>
            <person name="Machol I."/>
            <person name="Durand N."/>
            <person name="Shamim M."/>
            <person name="Lieberman A."/>
            <person name="Muzny D.M."/>
            <person name="Richards S."/>
            <person name="Yoder A."/>
            <person name="Worley K.C."/>
            <person name="Rogers J."/>
            <person name="Gibbs R.A."/>
        </authorList>
    </citation>
    <scope>NUCLEOTIDE SEQUENCE [LARGE SCALE GENOMIC DNA]</scope>
</reference>
<dbReference type="SMART" id="SM00406">
    <property type="entry name" value="IGv"/>
    <property type="match status" value="1"/>
</dbReference>
<evidence type="ECO:0000313" key="13">
    <source>
        <dbReference type="Proteomes" id="UP000694394"/>
    </source>
</evidence>
<evidence type="ECO:0000256" key="1">
    <source>
        <dbReference type="ARBA" id="ARBA00004370"/>
    </source>
</evidence>